<gene>
    <name evidence="1" type="ORF">G5B91_14265</name>
</gene>
<dbReference type="Proteomes" id="UP000501063">
    <property type="component" value="Chromosome"/>
</dbReference>
<sequence>MGKKSTIDTLPEGLRAELLSNYRTHPAWTINDHTDWLSDKGFEISRSAVHRYLTTRSSIPLTPEQQMFAEQVRLSCLEVAASVYKGEDPEGLMLVAERLLSWVRTLD</sequence>
<reference evidence="1 2" key="1">
    <citation type="submission" date="2020-02" db="EMBL/GenBank/DDBJ databases">
        <title>Integrative conjugative elements (ICEs) and plasmids drive adaptation of Pseudomonas nitroreducens strain HBP1 to wastewater environment.</title>
        <authorList>
            <person name="Sentchilo V."/>
            <person name="Carraro N."/>
            <person name="Bertelli C."/>
            <person name="van der Meer J.R."/>
        </authorList>
    </citation>
    <scope>NUCLEOTIDE SEQUENCE [LARGE SCALE GENOMIC DNA]</scope>
    <source>
        <strain evidence="1 2">HBP1</strain>
    </source>
</reference>
<evidence type="ECO:0000313" key="2">
    <source>
        <dbReference type="Proteomes" id="UP000501063"/>
    </source>
</evidence>
<dbReference type="AlphaFoldDB" id="A0A6G6IVY5"/>
<dbReference type="KEGG" id="pnt:G5B91_14265"/>
<accession>A0A6G6IVY5</accession>
<dbReference type="EMBL" id="CP049140">
    <property type="protein sequence ID" value="QIE87366.1"/>
    <property type="molecule type" value="Genomic_DNA"/>
</dbReference>
<protein>
    <submittedName>
        <fullName evidence="1">DUF3486 family protein</fullName>
    </submittedName>
</protein>
<proteinExistence type="predicted"/>
<organism evidence="1 2">
    <name type="scientific">Pseudomonas nitroreducens</name>
    <dbReference type="NCBI Taxonomy" id="46680"/>
    <lineage>
        <taxon>Bacteria</taxon>
        <taxon>Pseudomonadati</taxon>
        <taxon>Pseudomonadota</taxon>
        <taxon>Gammaproteobacteria</taxon>
        <taxon>Pseudomonadales</taxon>
        <taxon>Pseudomonadaceae</taxon>
        <taxon>Pseudomonas</taxon>
    </lineage>
</organism>
<evidence type="ECO:0000313" key="1">
    <source>
        <dbReference type="EMBL" id="QIE87366.1"/>
    </source>
</evidence>
<name>A0A6G6IVY5_PSENT</name>
<dbReference type="RefSeq" id="WP_024762310.1">
    <property type="nucleotide sequence ID" value="NZ_CP049140.1"/>
</dbReference>